<comment type="caution">
    <text evidence="2">The sequence shown here is derived from an EMBL/GenBank/DDBJ whole genome shotgun (WGS) entry which is preliminary data.</text>
</comment>
<evidence type="ECO:0000256" key="1">
    <source>
        <dbReference type="SAM" id="MobiDB-lite"/>
    </source>
</evidence>
<feature type="region of interest" description="Disordered" evidence="1">
    <location>
        <begin position="110"/>
        <end position="167"/>
    </location>
</feature>
<dbReference type="EMBL" id="JBCNJP010000015">
    <property type="protein sequence ID" value="KAK9067016.1"/>
    <property type="molecule type" value="Genomic_DNA"/>
</dbReference>
<dbReference type="PANTHER" id="PTHR33922">
    <property type="entry name" value="OS01G0888066 PROTEIN-RELATED"/>
    <property type="match status" value="1"/>
</dbReference>
<feature type="compositionally biased region" description="Low complexity" evidence="1">
    <location>
        <begin position="204"/>
        <end position="234"/>
    </location>
</feature>
<reference evidence="2 3" key="1">
    <citation type="submission" date="2024-04" db="EMBL/GenBank/DDBJ databases">
        <title>The reference genome of an endangered Asteraceae, Deinandra increscens subsp. villosa, native to the Central Coast of California.</title>
        <authorList>
            <person name="Guilliams M."/>
            <person name="Hasenstab-Lehman K."/>
            <person name="Meyer R."/>
            <person name="Mcevoy S."/>
        </authorList>
    </citation>
    <scope>NUCLEOTIDE SEQUENCE [LARGE SCALE GENOMIC DNA]</scope>
    <source>
        <tissue evidence="2">Leaf</tissue>
    </source>
</reference>
<proteinExistence type="predicted"/>
<accession>A0AAP0D1R3</accession>
<sequence>MATIRCNGNWVLFDSHQNQCFENDNEEEEEEEALSLCDLPTNDFQIDTNSKNENNDTEDFQFGSHHGGAAFLSPENMCNADEVFFQGQILPLRHSVSSETLGPTRKINRSASMSVVSTRTSSKNDPRTIRSNEYGYGYGYKPKIRNRFHSHPSPSPQIRTQSFRSLPHSNAKTSSLWSFLQVGLVKPQEIGLSDLKNRSKRFGSHNSNSSSTSSSMNSTNDQNVNQNQNQNHQNIKIKHPRKNTKKKQRLFFGGCKCSAVSIDRTTIKETVPKKAATKTKTKTKEEESVLDLRKLQVTKESTMIGEGKQTASRHRTFEWLKQLSIAEG</sequence>
<keyword evidence="3" id="KW-1185">Reference proteome</keyword>
<feature type="compositionally biased region" description="Basic residues" evidence="1">
    <location>
        <begin position="235"/>
        <end position="244"/>
    </location>
</feature>
<feature type="compositionally biased region" description="Polar residues" evidence="1">
    <location>
        <begin position="110"/>
        <end position="121"/>
    </location>
</feature>
<feature type="region of interest" description="Disordered" evidence="1">
    <location>
        <begin position="196"/>
        <end position="244"/>
    </location>
</feature>
<dbReference type="Proteomes" id="UP001408789">
    <property type="component" value="Unassembled WGS sequence"/>
</dbReference>
<feature type="compositionally biased region" description="Polar residues" evidence="1">
    <location>
        <begin position="156"/>
        <end position="167"/>
    </location>
</feature>
<dbReference type="AlphaFoldDB" id="A0AAP0D1R3"/>
<evidence type="ECO:0000313" key="3">
    <source>
        <dbReference type="Proteomes" id="UP001408789"/>
    </source>
</evidence>
<organism evidence="2 3">
    <name type="scientific">Deinandra increscens subsp. villosa</name>
    <dbReference type="NCBI Taxonomy" id="3103831"/>
    <lineage>
        <taxon>Eukaryota</taxon>
        <taxon>Viridiplantae</taxon>
        <taxon>Streptophyta</taxon>
        <taxon>Embryophyta</taxon>
        <taxon>Tracheophyta</taxon>
        <taxon>Spermatophyta</taxon>
        <taxon>Magnoliopsida</taxon>
        <taxon>eudicotyledons</taxon>
        <taxon>Gunneridae</taxon>
        <taxon>Pentapetalae</taxon>
        <taxon>asterids</taxon>
        <taxon>campanulids</taxon>
        <taxon>Asterales</taxon>
        <taxon>Asteraceae</taxon>
        <taxon>Asteroideae</taxon>
        <taxon>Heliantheae alliance</taxon>
        <taxon>Madieae</taxon>
        <taxon>Madiinae</taxon>
        <taxon>Deinandra</taxon>
    </lineage>
</organism>
<dbReference type="PANTHER" id="PTHR33922:SF2">
    <property type="entry name" value="OS07G0589600 PROTEIN"/>
    <property type="match status" value="1"/>
</dbReference>
<gene>
    <name evidence="2" type="ORF">SSX86_014340</name>
</gene>
<name>A0AAP0D1R3_9ASTR</name>
<evidence type="ECO:0000313" key="2">
    <source>
        <dbReference type="EMBL" id="KAK9067016.1"/>
    </source>
</evidence>
<protein>
    <submittedName>
        <fullName evidence="2">Uncharacterized protein</fullName>
    </submittedName>
</protein>